<gene>
    <name evidence="2" type="ORF">NNL39_08700</name>
</gene>
<keyword evidence="3" id="KW-1185">Reference proteome</keyword>
<name>A0ABY5FUY9_9MICO</name>
<proteinExistence type="predicted"/>
<evidence type="ECO:0000313" key="2">
    <source>
        <dbReference type="EMBL" id="UTT61757.1"/>
    </source>
</evidence>
<evidence type="ECO:0008006" key="4">
    <source>
        <dbReference type="Google" id="ProtNLM"/>
    </source>
</evidence>
<dbReference type="EMBL" id="CP101497">
    <property type="protein sequence ID" value="UTT61757.1"/>
    <property type="molecule type" value="Genomic_DNA"/>
</dbReference>
<reference evidence="2" key="1">
    <citation type="submission" date="2022-07" db="EMBL/GenBank/DDBJ databases">
        <title>Taxonomic analysis of Microcella humidisoli nov. sp., isolated from riverside soil.</title>
        <authorList>
            <person name="Molina K.M."/>
            <person name="Kim S.B."/>
        </authorList>
    </citation>
    <scope>NUCLEOTIDE SEQUENCE</scope>
    <source>
        <strain evidence="2">MMS21-STM10</strain>
    </source>
</reference>
<feature type="region of interest" description="Disordered" evidence="1">
    <location>
        <begin position="259"/>
        <end position="299"/>
    </location>
</feature>
<sequence>MILRLDPRRPLVWRTPHSLQIGVDPVLAQLDDVSEGDARLVDALTVGVTRDGLAMLADRAIVPEDRVEAIIRALAPALVEANIAPAPSSAIAVIGSGLGARRIAAVLLEAGHAVTLTPSMTARPRCARPAIVVLVSTHVVDPIEHQRWLRRDIPHLPMVFGEAAVTVGPLVLPGESGCLACVEQRRTLDDPARPAIAAQLWGTAAAAETAPLATEAAVEALRLLRAGIPTPPLSTSVRLDAESGVRTVRQWRPSPQCGCRGISPWPEPAPRRGTGSVRVRRGPRSPVAPTTARAPFAHA</sequence>
<accession>A0ABY5FUY9</accession>
<dbReference type="Proteomes" id="UP001060039">
    <property type="component" value="Chromosome"/>
</dbReference>
<organism evidence="2 3">
    <name type="scientific">Microcella humidisoli</name>
    <dbReference type="NCBI Taxonomy" id="2963406"/>
    <lineage>
        <taxon>Bacteria</taxon>
        <taxon>Bacillati</taxon>
        <taxon>Actinomycetota</taxon>
        <taxon>Actinomycetes</taxon>
        <taxon>Micrococcales</taxon>
        <taxon>Microbacteriaceae</taxon>
        <taxon>Microcella</taxon>
    </lineage>
</organism>
<evidence type="ECO:0000313" key="3">
    <source>
        <dbReference type="Proteomes" id="UP001060039"/>
    </source>
</evidence>
<dbReference type="Gene3D" id="3.40.50.720">
    <property type="entry name" value="NAD(P)-binding Rossmann-like Domain"/>
    <property type="match status" value="1"/>
</dbReference>
<dbReference type="RefSeq" id="WP_255158898.1">
    <property type="nucleotide sequence ID" value="NZ_CP101497.1"/>
</dbReference>
<evidence type="ECO:0000256" key="1">
    <source>
        <dbReference type="SAM" id="MobiDB-lite"/>
    </source>
</evidence>
<protein>
    <recommendedName>
        <fullName evidence="4">Bacteriocin biosynthesis cyclodehydratase domain-containing protein</fullName>
    </recommendedName>
</protein>